<feature type="compositionally biased region" description="Polar residues" evidence="1">
    <location>
        <begin position="158"/>
        <end position="167"/>
    </location>
</feature>
<dbReference type="eggNOG" id="ENOG502RPN3">
    <property type="taxonomic scope" value="Eukaryota"/>
</dbReference>
<feature type="region of interest" description="Disordered" evidence="1">
    <location>
        <begin position="46"/>
        <end position="292"/>
    </location>
</feature>
<organism evidence="2 3">
    <name type="scientific">Debaryomyces hansenii (strain ATCC 36239 / CBS 767 / BCRC 21394 / JCM 1990 / NBRC 0083 / IGC 2968)</name>
    <name type="common">Yeast</name>
    <name type="synonym">Torulaspora hansenii</name>
    <dbReference type="NCBI Taxonomy" id="284592"/>
    <lineage>
        <taxon>Eukaryota</taxon>
        <taxon>Fungi</taxon>
        <taxon>Dikarya</taxon>
        <taxon>Ascomycota</taxon>
        <taxon>Saccharomycotina</taxon>
        <taxon>Pichiomycetes</taxon>
        <taxon>Debaryomycetaceae</taxon>
        <taxon>Debaryomyces</taxon>
    </lineage>
</organism>
<reference evidence="2 3" key="1">
    <citation type="journal article" date="2004" name="Nature">
        <title>Genome evolution in yeasts.</title>
        <authorList>
            <consortium name="Genolevures"/>
            <person name="Dujon B."/>
            <person name="Sherman D."/>
            <person name="Fischer G."/>
            <person name="Durrens P."/>
            <person name="Casaregola S."/>
            <person name="Lafontaine I."/>
            <person name="de Montigny J."/>
            <person name="Marck C."/>
            <person name="Neuveglise C."/>
            <person name="Talla E."/>
            <person name="Goffard N."/>
            <person name="Frangeul L."/>
            <person name="Aigle M."/>
            <person name="Anthouard V."/>
            <person name="Babour A."/>
            <person name="Barbe V."/>
            <person name="Barnay S."/>
            <person name="Blanchin S."/>
            <person name="Beckerich J.M."/>
            <person name="Beyne E."/>
            <person name="Bleykasten C."/>
            <person name="Boisrame A."/>
            <person name="Boyer J."/>
            <person name="Cattolico L."/>
            <person name="Confanioleri F."/>
            <person name="de Daruvar A."/>
            <person name="Despons L."/>
            <person name="Fabre E."/>
            <person name="Fairhead C."/>
            <person name="Ferry-Dumazet H."/>
            <person name="Groppi A."/>
            <person name="Hantraye F."/>
            <person name="Hennequin C."/>
            <person name="Jauniaux N."/>
            <person name="Joyet P."/>
            <person name="Kachouri R."/>
            <person name="Kerrest A."/>
            <person name="Koszul R."/>
            <person name="Lemaire M."/>
            <person name="Lesur I."/>
            <person name="Ma L."/>
            <person name="Muller H."/>
            <person name="Nicaud J.M."/>
            <person name="Nikolski M."/>
            <person name="Oztas S."/>
            <person name="Ozier-Kalogeropoulos O."/>
            <person name="Pellenz S."/>
            <person name="Potier S."/>
            <person name="Richard G.F."/>
            <person name="Straub M.L."/>
            <person name="Suleau A."/>
            <person name="Swennene D."/>
            <person name="Tekaia F."/>
            <person name="Wesolowski-Louvel M."/>
            <person name="Westhof E."/>
            <person name="Wirth B."/>
            <person name="Zeniou-Meyer M."/>
            <person name="Zivanovic I."/>
            <person name="Bolotin-Fukuhara M."/>
            <person name="Thierry A."/>
            <person name="Bouchier C."/>
            <person name="Caudron B."/>
            <person name="Scarpelli C."/>
            <person name="Gaillardin C."/>
            <person name="Weissenbach J."/>
            <person name="Wincker P."/>
            <person name="Souciet J.L."/>
        </authorList>
    </citation>
    <scope>NUCLEOTIDE SEQUENCE [LARGE SCALE GENOMIC DNA]</scope>
    <source>
        <strain evidence="3">ATCC 36239 / CBS 767 / BCRC 21394 / JCM 1990 / NBRC 0083 / IGC 2968</strain>
    </source>
</reference>
<feature type="compositionally biased region" description="Low complexity" evidence="1">
    <location>
        <begin position="76"/>
        <end position="85"/>
    </location>
</feature>
<sequence>MSRISRRKNIRFLIWSLVLLSLLAFIVTSYDVYDGVIKFSNEPLKETQQLGNRKKRPSGKEEKANEEANEEDNDKQQAAKNNQKNSGKKGSESKNDGGDNGKQTAQKGKANDKDNAKKKPQKSQNAAKPETPKKPQKPGKTKEEEQVDKAGKAEKPTGKNTENQKASGSDDEAKKPEAKPSKYKTTPKPKLPPKPKEKEEESAQDQKGSKLKSSPKDAVNDYVNEKYGDHSNDPKNPNMFLGDTYKGPSDDGSIYDENEDENDNDDVDNDAPHIHESEQEGTLGSGPVPNSALKPVTIKEKQFAEVPEKFDEIQPLNFRVYSHNVKNGGHDILVSGERTWAERVNNIATSIAFNARHDTIVALQEVYKFQLDNILSELNRYSPPNKPEWAAYGAGRIDGRNIGEFVPILYKTSEWELVFSDTMWLNDKDPRVSLEGWDAKYLRICSYVTLKHKRTENYFNVFNTHFDHVGELSRIGSASMIVQKMNEINKWPSIFCGDLNAEPKERTYQLITEDYKDVSKLTTAFNRYGHTKSSVTGFEGEVLLQGGQNIDYIFAPGYTTKVSQEDDCDKQSTPEDSPDANLSLKLQAFAMLHSKFNGAYMSDHRPLVADFTLENKCK</sequence>
<proteinExistence type="predicted"/>
<dbReference type="HOGENOM" id="CLU_030508_3_0_1"/>
<dbReference type="KEGG" id="dha:DEHA2E03454g"/>
<evidence type="ECO:0000313" key="2">
    <source>
        <dbReference type="EMBL" id="CAG87693.2"/>
    </source>
</evidence>
<dbReference type="GO" id="GO:0000175">
    <property type="term" value="F:3'-5'-RNA exonuclease activity"/>
    <property type="evidence" value="ECO:0007669"/>
    <property type="project" value="TreeGrafter"/>
</dbReference>
<dbReference type="InterPro" id="IPR036691">
    <property type="entry name" value="Endo/exonu/phosph_ase_sf"/>
</dbReference>
<gene>
    <name evidence="2" type="ordered locus">DEHA2E03454g</name>
</gene>
<feature type="compositionally biased region" description="Basic residues" evidence="1">
    <location>
        <begin position="181"/>
        <end position="193"/>
    </location>
</feature>
<dbReference type="CDD" id="cd09083">
    <property type="entry name" value="EEP-1"/>
    <property type="match status" value="1"/>
</dbReference>
<evidence type="ECO:0000256" key="1">
    <source>
        <dbReference type="SAM" id="MobiDB-lite"/>
    </source>
</evidence>
<feature type="compositionally biased region" description="Basic and acidic residues" evidence="1">
    <location>
        <begin position="140"/>
        <end position="157"/>
    </location>
</feature>
<dbReference type="Gene3D" id="3.60.10.10">
    <property type="entry name" value="Endonuclease/exonuclease/phosphatase"/>
    <property type="match status" value="1"/>
</dbReference>
<dbReference type="Proteomes" id="UP000000599">
    <property type="component" value="Chromosome E"/>
</dbReference>
<protein>
    <submittedName>
        <fullName evidence="2">DEHA2E03454p</fullName>
    </submittedName>
</protein>
<dbReference type="RefSeq" id="XP_459475.2">
    <property type="nucleotide sequence ID" value="XM_459475.2"/>
</dbReference>
<dbReference type="SUPFAM" id="SSF56219">
    <property type="entry name" value="DNase I-like"/>
    <property type="match status" value="1"/>
</dbReference>
<evidence type="ECO:0000313" key="3">
    <source>
        <dbReference type="Proteomes" id="UP000000599"/>
    </source>
</evidence>
<dbReference type="PANTHER" id="PTHR12121:SF36">
    <property type="entry name" value="ENDONUCLEASE_EXONUCLEASE_PHOSPHATASE DOMAIN-CONTAINING PROTEIN"/>
    <property type="match status" value="1"/>
</dbReference>
<dbReference type="GeneID" id="2902695"/>
<feature type="compositionally biased region" description="Basic and acidic residues" evidence="1">
    <location>
        <begin position="89"/>
        <end position="99"/>
    </location>
</feature>
<accession>Q6BQP5</accession>
<dbReference type="EMBL" id="CR382137">
    <property type="protein sequence ID" value="CAG87693.2"/>
    <property type="molecule type" value="Genomic_DNA"/>
</dbReference>
<name>Q6BQP5_DEBHA</name>
<keyword evidence="3" id="KW-1185">Reference proteome</keyword>
<feature type="compositionally biased region" description="Basic and acidic residues" evidence="1">
    <location>
        <begin position="171"/>
        <end position="180"/>
    </location>
</feature>
<feature type="compositionally biased region" description="Basic and acidic residues" evidence="1">
    <location>
        <begin position="214"/>
        <end position="233"/>
    </location>
</feature>
<feature type="compositionally biased region" description="Acidic residues" evidence="1">
    <location>
        <begin position="253"/>
        <end position="269"/>
    </location>
</feature>
<dbReference type="InParanoid" id="Q6BQP5"/>
<dbReference type="InterPro" id="IPR050410">
    <property type="entry name" value="CCR4/nocturin_mRNA_transcr"/>
</dbReference>
<dbReference type="VEuPathDB" id="FungiDB:DEHA2E03454g"/>
<dbReference type="PANTHER" id="PTHR12121">
    <property type="entry name" value="CARBON CATABOLITE REPRESSOR PROTEIN 4"/>
    <property type="match status" value="1"/>
</dbReference>
<dbReference type="OrthoDB" id="276515at2759"/>
<dbReference type="AlphaFoldDB" id="Q6BQP5"/>